<dbReference type="HOGENOM" id="CLU_094965_0_0_7"/>
<dbReference type="KEGG" id="ade:Adeh_0798"/>
<dbReference type="EMBL" id="CP000251">
    <property type="protein sequence ID" value="ABC80573.1"/>
    <property type="molecule type" value="Genomic_DNA"/>
</dbReference>
<dbReference type="STRING" id="290397.Adeh_0798"/>
<dbReference type="OrthoDB" id="9792475at2"/>
<proteinExistence type="predicted"/>
<gene>
    <name evidence="2" type="ordered locus">Adeh_0798</name>
</gene>
<evidence type="ECO:0000313" key="2">
    <source>
        <dbReference type="EMBL" id="ABC80573.1"/>
    </source>
</evidence>
<name>Q2IP40_ANADE</name>
<protein>
    <submittedName>
        <fullName evidence="2">Quinol:cytochrome c oxidoreductase membrane protein</fullName>
    </submittedName>
</protein>
<dbReference type="DNASU" id="3888777"/>
<dbReference type="PANTHER" id="PTHR40394">
    <property type="entry name" value="LIPOPROTEIN-RELATED"/>
    <property type="match status" value="1"/>
</dbReference>
<dbReference type="RefSeq" id="WP_011419856.1">
    <property type="nucleotide sequence ID" value="NC_007760.1"/>
</dbReference>
<dbReference type="PANTHER" id="PTHR40394:SF2">
    <property type="entry name" value="QUINOL:CYTOCHROME C OXIDOREDUCTASE MEMBRANE PROTEIN"/>
    <property type="match status" value="1"/>
</dbReference>
<reference evidence="2" key="1">
    <citation type="submission" date="2006-01" db="EMBL/GenBank/DDBJ databases">
        <title>Complete sequence of Anaeromyxobacter dehalogenans 2CP-C.</title>
        <authorList>
            <consortium name="US DOE Joint Genome Institute"/>
            <person name="Copeland A."/>
            <person name="Lucas S."/>
            <person name="Lapidus A."/>
            <person name="Barry K."/>
            <person name="Detter J.C."/>
            <person name="Glavina T."/>
            <person name="Hammon N."/>
            <person name="Israni S."/>
            <person name="Pitluck S."/>
            <person name="Brettin T."/>
            <person name="Bruce D."/>
            <person name="Han C."/>
            <person name="Tapia R."/>
            <person name="Gilna P."/>
            <person name="Kiss H."/>
            <person name="Schmutz J."/>
            <person name="Larimer F."/>
            <person name="Land M."/>
            <person name="Kyrpides N."/>
            <person name="Anderson I."/>
            <person name="Sanford R.A."/>
            <person name="Ritalahti K.M."/>
            <person name="Thomas H.S."/>
            <person name="Kirby J.R."/>
            <person name="Zhulin I.B."/>
            <person name="Loeffler F.E."/>
            <person name="Richardson P."/>
        </authorList>
    </citation>
    <scope>NUCLEOTIDE SEQUENCE</scope>
    <source>
        <strain evidence="2">2CP-C</strain>
    </source>
</reference>
<feature type="transmembrane region" description="Helical" evidence="1">
    <location>
        <begin position="93"/>
        <end position="119"/>
    </location>
</feature>
<dbReference type="Pfam" id="PF11821">
    <property type="entry name" value="ActD"/>
    <property type="match status" value="1"/>
</dbReference>
<feature type="transmembrane region" description="Helical" evidence="1">
    <location>
        <begin position="54"/>
        <end position="73"/>
    </location>
</feature>
<dbReference type="eggNOG" id="COG2010">
    <property type="taxonomic scope" value="Bacteria"/>
</dbReference>
<keyword evidence="1" id="KW-0472">Membrane</keyword>
<dbReference type="Proteomes" id="UP000001935">
    <property type="component" value="Chromosome"/>
</dbReference>
<dbReference type="AlphaFoldDB" id="Q2IP40"/>
<dbReference type="InterPro" id="IPR021776">
    <property type="entry name" value="ActD"/>
</dbReference>
<sequence length="175" mass="18539">MKSYVLGEFGAEAALLDAARTLRARGGATLDLHSPYPLHGAEEALGLRKSTVPLVALVAGITGAVSGYLLQWYTVGYAWPLNVGNRPPHSAPAFIPVTFELGVLFSALAIFVGLLAVYFGFPRVHHPVFEVEAFRSASIDGLWLSAEVEAGDADAVAAELRRLGARLVSVVPEGK</sequence>
<organism evidence="2 3">
    <name type="scientific">Anaeromyxobacter dehalogenans (strain 2CP-C)</name>
    <dbReference type="NCBI Taxonomy" id="290397"/>
    <lineage>
        <taxon>Bacteria</taxon>
        <taxon>Pseudomonadati</taxon>
        <taxon>Myxococcota</taxon>
        <taxon>Myxococcia</taxon>
        <taxon>Myxococcales</taxon>
        <taxon>Cystobacterineae</taxon>
        <taxon>Anaeromyxobacteraceae</taxon>
        <taxon>Anaeromyxobacter</taxon>
    </lineage>
</organism>
<evidence type="ECO:0000313" key="3">
    <source>
        <dbReference type="Proteomes" id="UP000001935"/>
    </source>
</evidence>
<evidence type="ECO:0000256" key="1">
    <source>
        <dbReference type="SAM" id="Phobius"/>
    </source>
</evidence>
<accession>Q2IP40</accession>
<keyword evidence="1" id="KW-0812">Transmembrane</keyword>
<keyword evidence="1" id="KW-1133">Transmembrane helix</keyword>